<dbReference type="AlphaFoldDB" id="A0A1W6MT15"/>
<dbReference type="EMBL" id="CP019948">
    <property type="protein sequence ID" value="ARN80738.1"/>
    <property type="molecule type" value="Genomic_DNA"/>
</dbReference>
<gene>
    <name evidence="2" type="ORF">B1812_06245</name>
</gene>
<dbReference type="STRING" id="655015.B1812_06245"/>
<feature type="signal peptide" evidence="1">
    <location>
        <begin position="1"/>
        <end position="27"/>
    </location>
</feature>
<protein>
    <recommendedName>
        <fullName evidence="4">Antifreeze protein</fullName>
    </recommendedName>
</protein>
<evidence type="ECO:0000256" key="1">
    <source>
        <dbReference type="SAM" id="SignalP"/>
    </source>
</evidence>
<evidence type="ECO:0000313" key="3">
    <source>
        <dbReference type="Proteomes" id="UP000193978"/>
    </source>
</evidence>
<keyword evidence="3" id="KW-1185">Reference proteome</keyword>
<dbReference type="RefSeq" id="WP_085770815.1">
    <property type="nucleotide sequence ID" value="NZ_AP027149.1"/>
</dbReference>
<feature type="chain" id="PRO_5013230062" description="Antifreeze protein" evidence="1">
    <location>
        <begin position="28"/>
        <end position="113"/>
    </location>
</feature>
<dbReference type="KEGG" id="mbry:B1812_06245"/>
<dbReference type="OrthoDB" id="8019541at2"/>
<dbReference type="Proteomes" id="UP000193978">
    <property type="component" value="Chromosome"/>
</dbReference>
<sequence length="113" mass="12525">MRKFFGTATALALVIALVPALVPSAEAKTKHKRHRADYGYTYVYAGGRQPIVIERRSWLDPGPMVPVGTYTQYARMRAYPEVDPVGTYQAGTFMLDTLHPAMGASPEHGFFGY</sequence>
<reference evidence="2 3" key="1">
    <citation type="submission" date="2017-02" db="EMBL/GenBank/DDBJ databases">
        <authorList>
            <person name="Peterson S.W."/>
        </authorList>
    </citation>
    <scope>NUCLEOTIDE SEQUENCE [LARGE SCALE GENOMIC DNA]</scope>
    <source>
        <strain evidence="2 3">S285</strain>
    </source>
</reference>
<proteinExistence type="predicted"/>
<accession>A0A1W6MT15</accession>
<organism evidence="2 3">
    <name type="scientific">Methylocystis bryophila</name>
    <dbReference type="NCBI Taxonomy" id="655015"/>
    <lineage>
        <taxon>Bacteria</taxon>
        <taxon>Pseudomonadati</taxon>
        <taxon>Pseudomonadota</taxon>
        <taxon>Alphaproteobacteria</taxon>
        <taxon>Hyphomicrobiales</taxon>
        <taxon>Methylocystaceae</taxon>
        <taxon>Methylocystis</taxon>
    </lineage>
</organism>
<keyword evidence="1" id="KW-0732">Signal</keyword>
<evidence type="ECO:0008006" key="4">
    <source>
        <dbReference type="Google" id="ProtNLM"/>
    </source>
</evidence>
<evidence type="ECO:0000313" key="2">
    <source>
        <dbReference type="EMBL" id="ARN80738.1"/>
    </source>
</evidence>
<name>A0A1W6MT15_9HYPH</name>